<dbReference type="Gene3D" id="2.170.130.10">
    <property type="entry name" value="TonB-dependent receptor, plug domain"/>
    <property type="match status" value="1"/>
</dbReference>
<dbReference type="Gene3D" id="2.40.170.20">
    <property type="entry name" value="TonB-dependent receptor, beta-barrel domain"/>
    <property type="match status" value="1"/>
</dbReference>
<keyword evidence="2 7" id="KW-0813">Transport</keyword>
<protein>
    <submittedName>
        <fullName evidence="10">TonB-dependent receptor</fullName>
    </submittedName>
</protein>
<dbReference type="InterPro" id="IPR012910">
    <property type="entry name" value="Plug_dom"/>
</dbReference>
<dbReference type="SUPFAM" id="SSF56935">
    <property type="entry name" value="Porins"/>
    <property type="match status" value="1"/>
</dbReference>
<dbReference type="InterPro" id="IPR023997">
    <property type="entry name" value="TonB-dep_OMP_SusC/RagA_CS"/>
</dbReference>
<evidence type="ECO:0000313" key="11">
    <source>
        <dbReference type="Proteomes" id="UP000027601"/>
    </source>
</evidence>
<evidence type="ECO:0000256" key="1">
    <source>
        <dbReference type="ARBA" id="ARBA00004571"/>
    </source>
</evidence>
<keyword evidence="11" id="KW-1185">Reference proteome</keyword>
<dbReference type="InterPro" id="IPR037066">
    <property type="entry name" value="Plug_dom_sf"/>
</dbReference>
<evidence type="ECO:0000256" key="4">
    <source>
        <dbReference type="ARBA" id="ARBA00022692"/>
    </source>
</evidence>
<evidence type="ECO:0000313" key="10">
    <source>
        <dbReference type="EMBL" id="GAK35770.1"/>
    </source>
</evidence>
<dbReference type="PROSITE" id="PS52016">
    <property type="entry name" value="TONB_DEPENDENT_REC_3"/>
    <property type="match status" value="1"/>
</dbReference>
<comment type="similarity">
    <text evidence="7">Belongs to the TonB-dependent receptor family.</text>
</comment>
<gene>
    <name evidence="10" type="ORF">JCM15093_894</name>
</gene>
<dbReference type="EMBL" id="BAJS01000003">
    <property type="protein sequence ID" value="GAK35770.1"/>
    <property type="molecule type" value="Genomic_DNA"/>
</dbReference>
<keyword evidence="6 7" id="KW-0998">Cell outer membrane</keyword>
<dbReference type="GO" id="GO:0009279">
    <property type="term" value="C:cell outer membrane"/>
    <property type="evidence" value="ECO:0007669"/>
    <property type="project" value="UniProtKB-SubCell"/>
</dbReference>
<feature type="chain" id="PRO_5001662677" evidence="8">
    <location>
        <begin position="17"/>
        <end position="1063"/>
    </location>
</feature>
<dbReference type="InterPro" id="IPR039426">
    <property type="entry name" value="TonB-dep_rcpt-like"/>
</dbReference>
<evidence type="ECO:0000256" key="7">
    <source>
        <dbReference type="PROSITE-ProRule" id="PRU01360"/>
    </source>
</evidence>
<keyword evidence="3 7" id="KW-1134">Transmembrane beta strand</keyword>
<keyword evidence="8" id="KW-0732">Signal</keyword>
<feature type="signal peptide" evidence="8">
    <location>
        <begin position="1"/>
        <end position="16"/>
    </location>
</feature>
<dbReference type="FunFam" id="2.60.40.1120:FF:000003">
    <property type="entry name" value="Outer membrane protein Omp121"/>
    <property type="match status" value="1"/>
</dbReference>
<dbReference type="NCBIfam" id="TIGR04056">
    <property type="entry name" value="OMP_RagA_SusC"/>
    <property type="match status" value="1"/>
</dbReference>
<dbReference type="NCBIfam" id="TIGR04057">
    <property type="entry name" value="SusC_RagA_signa"/>
    <property type="match status" value="1"/>
</dbReference>
<dbReference type="InterPro" id="IPR008969">
    <property type="entry name" value="CarboxyPept-like_regulatory"/>
</dbReference>
<dbReference type="SUPFAM" id="SSF49464">
    <property type="entry name" value="Carboxypeptidase regulatory domain-like"/>
    <property type="match status" value="1"/>
</dbReference>
<evidence type="ECO:0000256" key="8">
    <source>
        <dbReference type="SAM" id="SignalP"/>
    </source>
</evidence>
<dbReference type="AlphaFoldDB" id="A0A069D069"/>
<comment type="caution">
    <text evidence="10">The sequence shown here is derived from an EMBL/GenBank/DDBJ whole genome shotgun (WGS) entry which is preliminary data.</text>
</comment>
<evidence type="ECO:0000259" key="9">
    <source>
        <dbReference type="Pfam" id="PF07715"/>
    </source>
</evidence>
<comment type="subcellular location">
    <subcellularLocation>
        <location evidence="1 7">Cell outer membrane</location>
        <topology evidence="1 7">Multi-pass membrane protein</topology>
    </subcellularLocation>
</comment>
<keyword evidence="4 7" id="KW-0812">Transmembrane</keyword>
<accession>A0A069D069</accession>
<dbReference type="Gene3D" id="2.60.40.1120">
    <property type="entry name" value="Carboxypeptidase-like, regulatory domain"/>
    <property type="match status" value="1"/>
</dbReference>
<dbReference type="Proteomes" id="UP000027601">
    <property type="component" value="Unassembled WGS sequence"/>
</dbReference>
<dbReference type="InterPro" id="IPR036942">
    <property type="entry name" value="Beta-barrel_TonB_sf"/>
</dbReference>
<organism evidence="10 11">
    <name type="scientific">Bacteroides graminisolvens DSM 19988 = JCM 15093</name>
    <dbReference type="NCBI Taxonomy" id="1121097"/>
    <lineage>
        <taxon>Bacteria</taxon>
        <taxon>Pseudomonadati</taxon>
        <taxon>Bacteroidota</taxon>
        <taxon>Bacteroidia</taxon>
        <taxon>Bacteroidales</taxon>
        <taxon>Bacteroidaceae</taxon>
        <taxon>Bacteroides</taxon>
    </lineage>
</organism>
<evidence type="ECO:0000256" key="3">
    <source>
        <dbReference type="ARBA" id="ARBA00022452"/>
    </source>
</evidence>
<dbReference type="Pfam" id="PF07715">
    <property type="entry name" value="Plug"/>
    <property type="match status" value="1"/>
</dbReference>
<reference evidence="10 11" key="1">
    <citation type="journal article" date="2015" name="Microbes Environ.">
        <title>Distribution and evolution of nitrogen fixation genes in the phylum bacteroidetes.</title>
        <authorList>
            <person name="Inoue J."/>
            <person name="Oshima K."/>
            <person name="Suda W."/>
            <person name="Sakamoto M."/>
            <person name="Iino T."/>
            <person name="Noda S."/>
            <person name="Hongoh Y."/>
            <person name="Hattori M."/>
            <person name="Ohkuma M."/>
        </authorList>
    </citation>
    <scope>NUCLEOTIDE SEQUENCE [LARGE SCALE GENOMIC DNA]</scope>
    <source>
        <strain evidence="10 11">JCM 15093</strain>
    </source>
</reference>
<dbReference type="Pfam" id="PF13715">
    <property type="entry name" value="CarbopepD_reg_2"/>
    <property type="match status" value="1"/>
</dbReference>
<name>A0A069D069_9BACE</name>
<proteinExistence type="inferred from homology"/>
<evidence type="ECO:0000256" key="2">
    <source>
        <dbReference type="ARBA" id="ARBA00022448"/>
    </source>
</evidence>
<keyword evidence="5 7" id="KW-0472">Membrane</keyword>
<dbReference type="eggNOG" id="COG1629">
    <property type="taxonomic scope" value="Bacteria"/>
</dbReference>
<sequence>MLFLTCLFVGIGLATAQTQRVTGTVISEEDGLPVVGASILVKGTTVGTITDVDGNFTLSNIPSSAKVLQISYIGMQSQEVAIKPTVKVVLKADAEVLDEVVVVAYGTAKKSAFTGSASVLKADKIAERSVSNVSNALAGQVAGVQVTSSSGAPGSSATIRVRGIGSMNASNDPLYVVDGIPFDGSISSINPADIESMTVLKDASANAIYGSRGANGVILITTKKANSKDAVVTVDAKWGTNSRAVPNYDVMDSPAMYYENFYKALYNSKAYNGSSSSDAHKFAREALFDSGNGGLGYNVYTVPQGEYLIDEGFKLNSKAKLGYSDGTYYYKPDDWYDELFKNDNLRQEYNISVAGATDKLNYYMSAGYLDDSGLIDGSGFTRYTGRVKGDYQAKSWLKLGANLAYTYYNSKSNTSTKWGSSGNLFYLVNNIAPIYPMYVRNADGSIKVDSRGITVYDFGSGSTNSTRAFMSMSNPAITAKLDDVNQYTDVINSKWYAIMTPMEGLTITANLGANVRNYRYNSLSNQFYGGSVGSQGSATVTHYREFAVNKQFLANYKKTIAEHHNIDALIGYEHYSLKIQDLSGTNTMLYNPWVGELSNAFQTPPTVSSGTNTYETQGYIARLQYDYDGKYFASASYRRDASSVFHPDNRWGDFGSFGAAWLISSEDFMKDIKWIDMLKLKASYGIQGNDDLGRDDGPTDGDYSTWYAYQDQYSVAKNGNGFAVKFAYKGNKDITWETSYSFNAGADFELFGRRLNGTIEYFSRKTVDLLYNQPVPISYGYSSIPMNVGDMINKGVELDLNGLIYKNKKITWTANFNATHYKNEILDLAENVRETGIKGSSYIYEIGGSLYDVYMRKYAGVDSETGKALYYLDPSNEDYSTTSDYSKAKQTNLGTTLADVYGGFGTSITGYGFDFSMQFSYQLGGKIYDGSYEAMMHNGDNAGQNWHKDILKAWTPENRNTDVPRLSSTDEAYQYQSSRFLTNSDYLSLNSIILGYTLPKELVSKMSISKLRVYFAGDNLGLLSARKGLDPRQALGGGSSTTGAGNFRYSAMRSLSLGLNLTF</sequence>
<evidence type="ECO:0000256" key="6">
    <source>
        <dbReference type="ARBA" id="ARBA00023237"/>
    </source>
</evidence>
<dbReference type="InterPro" id="IPR023996">
    <property type="entry name" value="TonB-dep_OMP_SusC/RagA"/>
</dbReference>
<feature type="domain" description="TonB-dependent receptor plug" evidence="9">
    <location>
        <begin position="110"/>
        <end position="217"/>
    </location>
</feature>
<evidence type="ECO:0000256" key="5">
    <source>
        <dbReference type="ARBA" id="ARBA00023136"/>
    </source>
</evidence>
<dbReference type="FunFam" id="2.170.130.10:FF:000008">
    <property type="entry name" value="SusC/RagA family TonB-linked outer membrane protein"/>
    <property type="match status" value="1"/>
</dbReference>
<keyword evidence="10" id="KW-0675">Receptor</keyword>